<dbReference type="Proteomes" id="UP000274346">
    <property type="component" value="Chromosome"/>
</dbReference>
<name>A0A3P8IRP1_RAOTE</name>
<sequence>MRGRFSAWSASPDPGRARWGAIVVGLDRPDGGTLTLAGQPWREPGSHHPERPRGADGVSGSYSSLNPRRRVDDTLAQPLQLTALPRTRPAAVAAGAKGGYRRSAGAGGAARFSGLALPVAAVRRPAPAGGYCPCTGDEPEAYRRRRGGIGAGYHHPAPASFSCLPDCVAAMACRFCLFRTTSMRWQRCATAYWYCRQGTYRTGQHRADLPAAPARMDAPAACGHSRYRPSF</sequence>
<dbReference type="EMBL" id="LR131271">
    <property type="protein sequence ID" value="VDR24849.1"/>
    <property type="molecule type" value="Genomic_DNA"/>
</dbReference>
<protein>
    <submittedName>
        <fullName evidence="2">Uncharacterized protein</fullName>
    </submittedName>
</protein>
<accession>A0A3P8IRP1</accession>
<dbReference type="AlphaFoldDB" id="A0A3P8IRP1"/>
<evidence type="ECO:0000256" key="1">
    <source>
        <dbReference type="SAM" id="MobiDB-lite"/>
    </source>
</evidence>
<evidence type="ECO:0000313" key="2">
    <source>
        <dbReference type="EMBL" id="VDR24849.1"/>
    </source>
</evidence>
<feature type="region of interest" description="Disordered" evidence="1">
    <location>
        <begin position="33"/>
        <end position="71"/>
    </location>
</feature>
<proteinExistence type="predicted"/>
<organism evidence="2 3">
    <name type="scientific">Raoultella terrigena</name>
    <name type="common">Klebsiella terrigena</name>
    <dbReference type="NCBI Taxonomy" id="577"/>
    <lineage>
        <taxon>Bacteria</taxon>
        <taxon>Pseudomonadati</taxon>
        <taxon>Pseudomonadota</taxon>
        <taxon>Gammaproteobacteria</taxon>
        <taxon>Enterobacterales</taxon>
        <taxon>Enterobacteriaceae</taxon>
        <taxon>Klebsiella/Raoultella group</taxon>
        <taxon>Raoultella</taxon>
    </lineage>
</organism>
<reference evidence="2 3" key="1">
    <citation type="submission" date="2018-12" db="EMBL/GenBank/DDBJ databases">
        <authorList>
            <consortium name="Pathogen Informatics"/>
        </authorList>
    </citation>
    <scope>NUCLEOTIDE SEQUENCE [LARGE SCALE GENOMIC DNA]</scope>
    <source>
        <strain evidence="2 3">NCTC13098</strain>
    </source>
</reference>
<feature type="compositionally biased region" description="Basic and acidic residues" evidence="1">
    <location>
        <begin position="44"/>
        <end position="54"/>
    </location>
</feature>
<gene>
    <name evidence="2" type="ORF">NCTC13098_01148</name>
</gene>
<evidence type="ECO:0000313" key="3">
    <source>
        <dbReference type="Proteomes" id="UP000274346"/>
    </source>
</evidence>
<dbReference type="KEGG" id="rtg:NCTC13098_01148"/>